<dbReference type="Gene3D" id="3.90.230.10">
    <property type="entry name" value="Creatinase/methionine aminopeptidase superfamily"/>
    <property type="match status" value="1"/>
</dbReference>
<evidence type="ECO:0000313" key="4">
    <source>
        <dbReference type="Proteomes" id="UP000033664"/>
    </source>
</evidence>
<dbReference type="InterPro" id="IPR001714">
    <property type="entry name" value="Pept_M24_MAP"/>
</dbReference>
<dbReference type="PATRIC" id="fig|151081.8.peg.1282"/>
<dbReference type="InterPro" id="IPR000994">
    <property type="entry name" value="Pept_M24"/>
</dbReference>
<dbReference type="eggNOG" id="COG0006">
    <property type="taxonomic scope" value="Bacteria"/>
</dbReference>
<dbReference type="InterPro" id="IPR029149">
    <property type="entry name" value="Creatin/AminoP/Spt16_N"/>
</dbReference>
<dbReference type="Gene3D" id="3.40.350.10">
    <property type="entry name" value="Creatinase/prolidase N-terminal domain"/>
    <property type="match status" value="1"/>
</dbReference>
<dbReference type="GO" id="GO:0008235">
    <property type="term" value="F:metalloexopeptidase activity"/>
    <property type="evidence" value="ECO:0007669"/>
    <property type="project" value="UniProtKB-ARBA"/>
</dbReference>
<comment type="caution">
    <text evidence="3">The sequence shown here is derived from an EMBL/GenBank/DDBJ whole genome shotgun (WGS) entry which is preliminary data.</text>
</comment>
<sequence>MARLRAQLESHQVQAFIIQSGENIAYLCGFSGHGATLVVSAEQALLITDYRYYLRALEETSGIEVIQRDRDRESLGQCLARVCAKHSVLGFEAEHFSVGQWQHIAEHLRANTCVATVQVVERLRRVKDSQEIACIRGAAEIADAALADMLTLLESGITERELAIELDYQMQRRGSQGVSFDTILLFAERTALPHGEPGAKRLCEGDLILIDFGAVRSGYRSDMTRTYVWGEPTSEQQALFDTVAKAQQAALQQVCSGICCHELNHAAQQVLASSPYHRYAGEGLGHGVGLTLHELPFIKANAPYQLESGNVITIEPGIYIPNYGGVRLEEDIVVTETGYQRLTQAPQQFALRSEHGDY</sequence>
<keyword evidence="4" id="KW-1185">Reference proteome</keyword>
<dbReference type="SUPFAM" id="SSF55920">
    <property type="entry name" value="Creatinase/aminopeptidase"/>
    <property type="match status" value="1"/>
</dbReference>
<gene>
    <name evidence="3" type="ORF">TW72_00500</name>
</gene>
<dbReference type="GO" id="GO:0004177">
    <property type="term" value="F:aminopeptidase activity"/>
    <property type="evidence" value="ECO:0007669"/>
    <property type="project" value="UniProtKB-KW"/>
</dbReference>
<protein>
    <submittedName>
        <fullName evidence="3">Xaa-Pro aminopeptidase</fullName>
    </submittedName>
</protein>
<dbReference type="InterPro" id="IPR036005">
    <property type="entry name" value="Creatinase/aminopeptidase-like"/>
</dbReference>
<organism evidence="3 4">
    <name type="scientific">Pseudoalteromonas ruthenica</name>
    <dbReference type="NCBI Taxonomy" id="151081"/>
    <lineage>
        <taxon>Bacteria</taxon>
        <taxon>Pseudomonadati</taxon>
        <taxon>Pseudomonadota</taxon>
        <taxon>Gammaproteobacteria</taxon>
        <taxon>Alteromonadales</taxon>
        <taxon>Pseudoalteromonadaceae</taxon>
        <taxon>Pseudoalteromonas</taxon>
    </lineage>
</organism>
<dbReference type="Proteomes" id="UP000033664">
    <property type="component" value="Unassembled WGS sequence"/>
</dbReference>
<keyword evidence="3" id="KW-0031">Aminopeptidase</keyword>
<dbReference type="SUPFAM" id="SSF53092">
    <property type="entry name" value="Creatinase/prolidase N-terminal domain"/>
    <property type="match status" value="1"/>
</dbReference>
<dbReference type="OrthoDB" id="9806388at2"/>
<dbReference type="Pfam" id="PF00557">
    <property type="entry name" value="Peptidase_M24"/>
    <property type="match status" value="1"/>
</dbReference>
<keyword evidence="3" id="KW-0378">Hydrolase</keyword>
<dbReference type="InterPro" id="IPR050659">
    <property type="entry name" value="Peptidase_M24B"/>
</dbReference>
<reference evidence="3 4" key="1">
    <citation type="journal article" date="2015" name="BMC Genomics">
        <title>Genome mining reveals unlocked bioactive potential of marine Gram-negative bacteria.</title>
        <authorList>
            <person name="Machado H."/>
            <person name="Sonnenschein E.C."/>
            <person name="Melchiorsen J."/>
            <person name="Gram L."/>
        </authorList>
    </citation>
    <scope>NUCLEOTIDE SEQUENCE [LARGE SCALE GENOMIC DNA]</scope>
    <source>
        <strain evidence="3 4">S3137</strain>
    </source>
</reference>
<dbReference type="PANTHER" id="PTHR46112">
    <property type="entry name" value="AMINOPEPTIDASE"/>
    <property type="match status" value="1"/>
</dbReference>
<dbReference type="PRINTS" id="PR00599">
    <property type="entry name" value="MAPEPTIDASE"/>
</dbReference>
<evidence type="ECO:0000259" key="2">
    <source>
        <dbReference type="Pfam" id="PF01321"/>
    </source>
</evidence>
<dbReference type="PANTHER" id="PTHR46112:SF8">
    <property type="entry name" value="CYTOPLASMIC PEPTIDASE PEPQ-RELATED"/>
    <property type="match status" value="1"/>
</dbReference>
<dbReference type="Pfam" id="PF01321">
    <property type="entry name" value="Creatinase_N"/>
    <property type="match status" value="1"/>
</dbReference>
<dbReference type="InterPro" id="IPR000587">
    <property type="entry name" value="Creatinase_N"/>
</dbReference>
<feature type="domain" description="Peptidase M24" evidence="1">
    <location>
        <begin position="134"/>
        <end position="336"/>
    </location>
</feature>
<dbReference type="EMBL" id="JXXZ01000001">
    <property type="protein sequence ID" value="KJZ02317.1"/>
    <property type="molecule type" value="Genomic_DNA"/>
</dbReference>
<evidence type="ECO:0000259" key="1">
    <source>
        <dbReference type="Pfam" id="PF00557"/>
    </source>
</evidence>
<proteinExistence type="predicted"/>
<dbReference type="AlphaFoldDB" id="A0A0F4PRZ1"/>
<name>A0A0F4PRZ1_9GAMM</name>
<feature type="domain" description="Creatinase N-terminal" evidence="2">
    <location>
        <begin position="2"/>
        <end position="126"/>
    </location>
</feature>
<keyword evidence="3" id="KW-0645">Protease</keyword>
<accession>A0A0F4PRZ1</accession>
<evidence type="ECO:0000313" key="3">
    <source>
        <dbReference type="EMBL" id="KJZ02317.1"/>
    </source>
</evidence>